<dbReference type="NCBIfam" id="TIGR03573">
    <property type="entry name" value="WbuX"/>
    <property type="match status" value="1"/>
</dbReference>
<proteinExistence type="predicted"/>
<protein>
    <submittedName>
        <fullName evidence="1">N-acetyl sugar amidotransferase</fullName>
    </submittedName>
</protein>
<dbReference type="InterPro" id="IPR014729">
    <property type="entry name" value="Rossmann-like_a/b/a_fold"/>
</dbReference>
<sequence length="372" mass="42889">MSRPYQMCTRCVMDTSAGDIQFDAQGVCNYCTTFLQKSGHIIHADPIERQRQLDACVARVKQGGRGKRYDCIVGVSGGVDSSWVLVRAVELGLRPLAVHMDNGWNSELAQSNIANLVQGLGVDLHTHVIDWPEYRALMQAFFDADVIDVELLYDNAMLAVNYQQATRHGVKWILSGSNQATEGLSIPEAWKWIKHDQRNIRAIAKAHGNVKIRTLPTFGTLQYVWAEFVRRIKWTQILNLMEYNKFDAMRALQESHGYKPYPYKHYESIFTRFYQGYLLPQKFGVDKRRVHFSTLIVAGQMTREAAIQDLNNIPYPSQADLDNDRQYFLKKMGWTEAQLQDYLSRPERPHTAYPSEIKLWNLLKDIYLGFCR</sequence>
<dbReference type="RefSeq" id="WP_368646586.1">
    <property type="nucleotide sequence ID" value="NZ_CP158255.1"/>
</dbReference>
<evidence type="ECO:0000313" key="1">
    <source>
        <dbReference type="EMBL" id="XDJ49350.1"/>
    </source>
</evidence>
<reference evidence="1" key="1">
    <citation type="submission" date="2024-05" db="EMBL/GenBank/DDBJ databases">
        <authorList>
            <person name="Luo Y.-C."/>
            <person name="Nicholds J."/>
            <person name="Mortimer T."/>
            <person name="Maboni G."/>
        </authorList>
    </citation>
    <scope>NUCLEOTIDE SEQUENCE</scope>
    <source>
        <strain evidence="1">151108</strain>
    </source>
</reference>
<dbReference type="Gene3D" id="3.40.50.620">
    <property type="entry name" value="HUPs"/>
    <property type="match status" value="1"/>
</dbReference>
<dbReference type="InterPro" id="IPR020022">
    <property type="entry name" value="N-acetyl_sugar_amidoTrfase"/>
</dbReference>
<gene>
    <name evidence="1" type="ORF">ABRZ09_08780</name>
</gene>
<accession>A0AB39D5S0</accession>
<dbReference type="SUPFAM" id="SSF52402">
    <property type="entry name" value="Adenine nucleotide alpha hydrolases-like"/>
    <property type="match status" value="1"/>
</dbReference>
<organism evidence="1">
    <name type="scientific">Castellaniella ginsengisoli</name>
    <dbReference type="NCBI Taxonomy" id="546114"/>
    <lineage>
        <taxon>Bacteria</taxon>
        <taxon>Pseudomonadati</taxon>
        <taxon>Pseudomonadota</taxon>
        <taxon>Betaproteobacteria</taxon>
        <taxon>Burkholderiales</taxon>
        <taxon>Alcaligenaceae</taxon>
        <taxon>Castellaniella</taxon>
    </lineage>
</organism>
<dbReference type="AlphaFoldDB" id="A0AB39D5S0"/>
<name>A0AB39D5S0_9BURK</name>
<dbReference type="EMBL" id="CP158255">
    <property type="protein sequence ID" value="XDJ49350.1"/>
    <property type="molecule type" value="Genomic_DNA"/>
</dbReference>